<gene>
    <name evidence="2" type="ORF">MRATA1EN1_LOCUS30923</name>
</gene>
<protein>
    <recommendedName>
        <fullName evidence="4">Secreted protein</fullName>
    </recommendedName>
</protein>
<evidence type="ECO:0000313" key="3">
    <source>
        <dbReference type="Proteomes" id="UP001176941"/>
    </source>
</evidence>
<feature type="signal peptide" evidence="1">
    <location>
        <begin position="1"/>
        <end position="27"/>
    </location>
</feature>
<feature type="chain" id="PRO_5046805355" description="Secreted protein" evidence="1">
    <location>
        <begin position="28"/>
        <end position="101"/>
    </location>
</feature>
<dbReference type="Proteomes" id="UP001176941">
    <property type="component" value="Unassembled WGS sequence"/>
</dbReference>
<keyword evidence="3" id="KW-1185">Reference proteome</keyword>
<organism evidence="2 3">
    <name type="scientific">Rangifer tarandus platyrhynchus</name>
    <name type="common">Svalbard reindeer</name>
    <dbReference type="NCBI Taxonomy" id="3082113"/>
    <lineage>
        <taxon>Eukaryota</taxon>
        <taxon>Metazoa</taxon>
        <taxon>Chordata</taxon>
        <taxon>Craniata</taxon>
        <taxon>Vertebrata</taxon>
        <taxon>Euteleostomi</taxon>
        <taxon>Mammalia</taxon>
        <taxon>Eutheria</taxon>
        <taxon>Laurasiatheria</taxon>
        <taxon>Artiodactyla</taxon>
        <taxon>Ruminantia</taxon>
        <taxon>Pecora</taxon>
        <taxon>Cervidae</taxon>
        <taxon>Odocoileinae</taxon>
        <taxon>Rangifer</taxon>
    </lineage>
</organism>
<evidence type="ECO:0000313" key="2">
    <source>
        <dbReference type="EMBL" id="CAI9149305.1"/>
    </source>
</evidence>
<accession>A0ABN8XIS9</accession>
<proteinExistence type="predicted"/>
<evidence type="ECO:0000256" key="1">
    <source>
        <dbReference type="SAM" id="SignalP"/>
    </source>
</evidence>
<keyword evidence="1" id="KW-0732">Signal</keyword>
<reference evidence="2" key="1">
    <citation type="submission" date="2023-04" db="EMBL/GenBank/DDBJ databases">
        <authorList>
            <consortium name="ELIXIR-Norway"/>
        </authorList>
    </citation>
    <scope>NUCLEOTIDE SEQUENCE [LARGE SCALE GENOMIC DNA]</scope>
</reference>
<dbReference type="EMBL" id="CATKSN020000221">
    <property type="protein sequence ID" value="CAI9149305.1"/>
    <property type="molecule type" value="Genomic_DNA"/>
</dbReference>
<evidence type="ECO:0008006" key="4">
    <source>
        <dbReference type="Google" id="ProtNLM"/>
    </source>
</evidence>
<sequence>MLPPPRFTRKSVYAWVTLVSFHVLSEANASASEEKPILMCDKATVSSSTALGGSHVRKKRVGLVLLPPAKWGPELFAVPAYALRGRFRGCLVALFGAAERL</sequence>
<comment type="caution">
    <text evidence="2">The sequence shown here is derived from an EMBL/GenBank/DDBJ whole genome shotgun (WGS) entry which is preliminary data.</text>
</comment>
<name>A0ABN8XIS9_RANTA</name>